<dbReference type="PANTHER" id="PTHR10338:SF108">
    <property type="entry name" value="INTER-ALPHA-TRYPSIN INHIBITOR HEAVY CHAIN H4-LIKE PROTEIN"/>
    <property type="match status" value="1"/>
</dbReference>
<feature type="domain" description="Globin" evidence="5">
    <location>
        <begin position="769"/>
        <end position="916"/>
    </location>
</feature>
<evidence type="ECO:0000256" key="1">
    <source>
        <dbReference type="ARBA" id="ARBA00022448"/>
    </source>
</evidence>
<proteinExistence type="predicted"/>
<dbReference type="Pfam" id="PF06668">
    <property type="entry name" value="ITI_HC_C"/>
    <property type="match status" value="1"/>
</dbReference>
<gene>
    <name evidence="7" type="ORF">DGYR_LOCUS6944</name>
</gene>
<evidence type="ECO:0000256" key="2">
    <source>
        <dbReference type="ARBA" id="ARBA00022617"/>
    </source>
</evidence>
<name>A0A7I8VS90_9ANNE</name>
<dbReference type="InterPro" id="IPR044399">
    <property type="entry name" value="Mb-like_M"/>
</dbReference>
<dbReference type="GO" id="GO:0020037">
    <property type="term" value="F:heme binding"/>
    <property type="evidence" value="ECO:0007669"/>
    <property type="project" value="InterPro"/>
</dbReference>
<dbReference type="CDD" id="cd01040">
    <property type="entry name" value="Mb-like"/>
    <property type="match status" value="1"/>
</dbReference>
<keyword evidence="4" id="KW-0408">Iron</keyword>
<dbReference type="SUPFAM" id="SSF46458">
    <property type="entry name" value="Globin-like"/>
    <property type="match status" value="1"/>
</dbReference>
<dbReference type="GO" id="GO:0019825">
    <property type="term" value="F:oxygen binding"/>
    <property type="evidence" value="ECO:0007669"/>
    <property type="project" value="InterPro"/>
</dbReference>
<evidence type="ECO:0000259" key="6">
    <source>
        <dbReference type="PROSITE" id="PS50234"/>
    </source>
</evidence>
<keyword evidence="3" id="KW-0479">Metal-binding</keyword>
<keyword evidence="8" id="KW-1185">Reference proteome</keyword>
<dbReference type="Pfam" id="PF00042">
    <property type="entry name" value="Globin"/>
    <property type="match status" value="1"/>
</dbReference>
<dbReference type="OrthoDB" id="299997at2759"/>
<dbReference type="SMART" id="SM00327">
    <property type="entry name" value="VWA"/>
    <property type="match status" value="1"/>
</dbReference>
<dbReference type="GO" id="GO:0030212">
    <property type="term" value="P:hyaluronan metabolic process"/>
    <property type="evidence" value="ECO:0007669"/>
    <property type="project" value="InterPro"/>
</dbReference>
<dbReference type="EMBL" id="CAJFCJ010000009">
    <property type="protein sequence ID" value="CAD5118589.1"/>
    <property type="molecule type" value="Genomic_DNA"/>
</dbReference>
<dbReference type="PROSITE" id="PS01033">
    <property type="entry name" value="GLOBIN"/>
    <property type="match status" value="1"/>
</dbReference>
<dbReference type="InterPro" id="IPR009050">
    <property type="entry name" value="Globin-like_sf"/>
</dbReference>
<dbReference type="InterPro" id="IPR010600">
    <property type="entry name" value="ITI_HC_C"/>
</dbReference>
<dbReference type="InterPro" id="IPR036465">
    <property type="entry name" value="vWFA_dom_sf"/>
</dbReference>
<dbReference type="Pfam" id="PF13768">
    <property type="entry name" value="VWA_3"/>
    <property type="match status" value="1"/>
</dbReference>
<accession>A0A7I8VS90</accession>
<dbReference type="AlphaFoldDB" id="A0A7I8VS90"/>
<dbReference type="InterPro" id="IPR012292">
    <property type="entry name" value="Globin/Proto"/>
</dbReference>
<feature type="domain" description="VWFA" evidence="6">
    <location>
        <begin position="187"/>
        <end position="368"/>
    </location>
</feature>
<evidence type="ECO:0000256" key="4">
    <source>
        <dbReference type="ARBA" id="ARBA00023004"/>
    </source>
</evidence>
<comment type="caution">
    <text evidence="7">The sequence shown here is derived from an EMBL/GenBank/DDBJ whole genome shotgun (WGS) entry which is preliminary data.</text>
</comment>
<evidence type="ECO:0000259" key="5">
    <source>
        <dbReference type="PROSITE" id="PS01033"/>
    </source>
</evidence>
<dbReference type="Gene3D" id="3.40.50.410">
    <property type="entry name" value="von Willebrand factor, type A domain"/>
    <property type="match status" value="1"/>
</dbReference>
<protein>
    <submittedName>
        <fullName evidence="7">DgyrCDS7276</fullName>
    </submittedName>
</protein>
<evidence type="ECO:0000313" key="7">
    <source>
        <dbReference type="EMBL" id="CAD5118589.1"/>
    </source>
</evidence>
<dbReference type="PROSITE" id="PS50234">
    <property type="entry name" value="VWFA"/>
    <property type="match status" value="1"/>
</dbReference>
<dbReference type="Proteomes" id="UP000549394">
    <property type="component" value="Unassembled WGS sequence"/>
</dbReference>
<keyword evidence="2" id="KW-0349">Heme</keyword>
<dbReference type="SUPFAM" id="SSF53300">
    <property type="entry name" value="vWA-like"/>
    <property type="match status" value="1"/>
</dbReference>
<dbReference type="GO" id="GO:0046872">
    <property type="term" value="F:metal ion binding"/>
    <property type="evidence" value="ECO:0007669"/>
    <property type="project" value="UniProtKB-KW"/>
</dbReference>
<dbReference type="InterPro" id="IPR002035">
    <property type="entry name" value="VWF_A"/>
</dbReference>
<dbReference type="InterPro" id="IPR050934">
    <property type="entry name" value="ITIH"/>
</dbReference>
<dbReference type="GO" id="GO:0004867">
    <property type="term" value="F:serine-type endopeptidase inhibitor activity"/>
    <property type="evidence" value="ECO:0007669"/>
    <property type="project" value="InterPro"/>
</dbReference>
<evidence type="ECO:0000313" key="8">
    <source>
        <dbReference type="Proteomes" id="UP000549394"/>
    </source>
</evidence>
<dbReference type="InterPro" id="IPR000971">
    <property type="entry name" value="Globin"/>
</dbReference>
<reference evidence="7 8" key="1">
    <citation type="submission" date="2020-08" db="EMBL/GenBank/DDBJ databases">
        <authorList>
            <person name="Hejnol A."/>
        </authorList>
    </citation>
    <scope>NUCLEOTIDE SEQUENCE [LARGE SCALE GENOMIC DNA]</scope>
</reference>
<organism evidence="7 8">
    <name type="scientific">Dimorphilus gyrociliatus</name>
    <dbReference type="NCBI Taxonomy" id="2664684"/>
    <lineage>
        <taxon>Eukaryota</taxon>
        <taxon>Metazoa</taxon>
        <taxon>Spiralia</taxon>
        <taxon>Lophotrochozoa</taxon>
        <taxon>Annelida</taxon>
        <taxon>Polychaeta</taxon>
        <taxon>Polychaeta incertae sedis</taxon>
        <taxon>Dinophilidae</taxon>
        <taxon>Dimorphilus</taxon>
    </lineage>
</organism>
<evidence type="ECO:0000256" key="3">
    <source>
        <dbReference type="ARBA" id="ARBA00022723"/>
    </source>
</evidence>
<keyword evidence="1" id="KW-0813">Transport</keyword>
<dbReference type="PANTHER" id="PTHR10338">
    <property type="entry name" value="INTER-ALPHA-TRYPSIN INHIBITOR HEAVY CHAIN FAMILY MEMBER"/>
    <property type="match status" value="1"/>
</dbReference>
<dbReference type="Gene3D" id="1.10.490.10">
    <property type="entry name" value="Globins"/>
    <property type="match status" value="1"/>
</dbReference>
<sequence>MKAILLSRRRSSFAYPVLPTFDAWGNTDRARVTDRAKDTEKVKGPTDTIEVQTKLEVQAHSSARVELDYVLLLNERSGVIEHILHVDPGEALVRNLKADIRVRETKEIEKFEVKPKTSTNVTIRRTNELRVVWQQLNYKKQKTPLEQIVLLYYLRKNGIDDAGVLAVGGGYMLHAAKIHVKKPVERRVVFAVDSSASMKGFRLQQLRKALTAALDQLTEADYFNVLHFNTKVTWWRQGELQKASAKNVEDAKDFMSSRIRPTGWTNINSALLESVRMLTKAARHVHPSKASFIIFITDGRPSVGVTNQSQIISNIKRRTSFPLYGVALGRQADVLLLRRLSAVTGGFSHQIRVDPQASTRLKSLFDRLNKPALLAFQTTYEGIEERTLSRTRWPIYMNNSEVLIAGKRKSPETPLKAHLNGLDGDGHNLSKTTTKWDDIGNASLAWAYLTISQLLDLTSSENRRRAQRLSLEYGLVTPVSSLTFHSPRIQVHLERHDDWNALDKNSGMGVLDYLCKSILTLMDNIFLAPWTWSPAPGERHDDFAESDPHFLLKASGGASVCFDVTAENGTVVQLLHDSRITLNARLVEYEANRTFFGQMAAAVGRHRIIVTPRKILVDSAPYRWKSVGYSLNVSAITSISVSRFRVRIKIKGGSNITLLRHLAGTDRPDHLGIYIKRSRSDSHRGSGLLAFLRRSRVRIKEMKNETEITLFDGDKLIKTVTGKKSARYSRLKKKRIDCCAHTRYFDSVMGCSASKSIAPPTILLSRSDQLSEKQKSVIRNTWKRISNDLSGRAAMVFLRIFELHPQIKNLFPCRDLEGEKLLNDHHFKGHASRFMQAVGAAVDNLDDMEVLSPLLIGLGRRHVLFQGFRPKYWDAFTEAILFVWKQELKFRFNGDARDSWQAVLNFIIIKLNEGYNEALREKMENEEKNESKANS</sequence>